<reference evidence="24 25" key="1">
    <citation type="submission" date="2020-02" db="EMBL/GenBank/DDBJ databases">
        <title>Genome sequences of Thiorhodococcus mannitoliphagus and Thiorhodococcus minor, purple sulfur photosynthetic bacteria in the gammaproteobacterial family, Chromatiaceae.</title>
        <authorList>
            <person name="Aviles F.A."/>
            <person name="Meyer T.E."/>
            <person name="Kyndt J.A."/>
        </authorList>
    </citation>
    <scope>NUCLEOTIDE SEQUENCE [LARGE SCALE GENOMIC DNA]</scope>
    <source>
        <strain evidence="24 25">DSM 11518</strain>
    </source>
</reference>
<dbReference type="SUPFAM" id="SSF47226">
    <property type="entry name" value="Histidine-containing phosphotransfer domain, HPT domain"/>
    <property type="match status" value="1"/>
</dbReference>
<comment type="catalytic activity">
    <reaction evidence="1">
        <text>ATP + protein L-histidine = ADP + protein N-phospho-L-histidine.</text>
        <dbReference type="EC" id="2.7.13.3"/>
    </reaction>
</comment>
<proteinExistence type="predicted"/>
<evidence type="ECO:0000256" key="5">
    <source>
        <dbReference type="ARBA" id="ARBA00022553"/>
    </source>
</evidence>
<evidence type="ECO:0000259" key="23">
    <source>
        <dbReference type="PROSITE" id="PS50894"/>
    </source>
</evidence>
<dbReference type="AlphaFoldDB" id="A0A6M0K319"/>
<evidence type="ECO:0000256" key="6">
    <source>
        <dbReference type="ARBA" id="ARBA00022679"/>
    </source>
</evidence>
<dbReference type="SMART" id="SM00304">
    <property type="entry name" value="HAMP"/>
    <property type="match status" value="1"/>
</dbReference>
<evidence type="ECO:0000256" key="17">
    <source>
        <dbReference type="PROSITE-ProRule" id="PRU00169"/>
    </source>
</evidence>
<keyword evidence="4" id="KW-1003">Cell membrane</keyword>
<dbReference type="InterPro" id="IPR036641">
    <property type="entry name" value="HPT_dom_sf"/>
</dbReference>
<comment type="subcellular location">
    <subcellularLocation>
        <location evidence="2">Cell membrane</location>
        <topology evidence="2">Multi-pass membrane protein</topology>
    </subcellularLocation>
</comment>
<dbReference type="PROSITE" id="PS50110">
    <property type="entry name" value="RESPONSE_REGULATORY"/>
    <property type="match status" value="1"/>
</dbReference>
<name>A0A6M0K319_9GAMM</name>
<dbReference type="CDD" id="cd16922">
    <property type="entry name" value="HATPase_EvgS-ArcB-TorS-like"/>
    <property type="match status" value="1"/>
</dbReference>
<evidence type="ECO:0000256" key="3">
    <source>
        <dbReference type="ARBA" id="ARBA00012438"/>
    </source>
</evidence>
<dbReference type="Pfam" id="PF17152">
    <property type="entry name" value="CHASE8"/>
    <property type="match status" value="1"/>
</dbReference>
<dbReference type="Gene3D" id="6.10.340.10">
    <property type="match status" value="1"/>
</dbReference>
<evidence type="ECO:0000256" key="12">
    <source>
        <dbReference type="ARBA" id="ARBA00023012"/>
    </source>
</evidence>
<evidence type="ECO:0000256" key="13">
    <source>
        <dbReference type="ARBA" id="ARBA00023136"/>
    </source>
</evidence>
<dbReference type="EC" id="2.7.13.3" evidence="3"/>
<dbReference type="Gene3D" id="3.40.50.2300">
    <property type="match status" value="1"/>
</dbReference>
<dbReference type="Pfam" id="PF00512">
    <property type="entry name" value="HisKA"/>
    <property type="match status" value="1"/>
</dbReference>
<evidence type="ECO:0000256" key="8">
    <source>
        <dbReference type="ARBA" id="ARBA00022741"/>
    </source>
</evidence>
<dbReference type="RefSeq" id="WP_164454231.1">
    <property type="nucleotide sequence ID" value="NZ_JAAIJQ010000061.1"/>
</dbReference>
<keyword evidence="10" id="KW-0067">ATP-binding</keyword>
<evidence type="ECO:0000256" key="2">
    <source>
        <dbReference type="ARBA" id="ARBA00004651"/>
    </source>
</evidence>
<dbReference type="SMART" id="SM00448">
    <property type="entry name" value="REC"/>
    <property type="match status" value="1"/>
</dbReference>
<dbReference type="SMART" id="SM00073">
    <property type="entry name" value="HPT"/>
    <property type="match status" value="1"/>
</dbReference>
<feature type="transmembrane region" description="Helical" evidence="19">
    <location>
        <begin position="168"/>
        <end position="188"/>
    </location>
</feature>
<dbReference type="PROSITE" id="PS50885">
    <property type="entry name" value="HAMP"/>
    <property type="match status" value="1"/>
</dbReference>
<dbReference type="CDD" id="cd00088">
    <property type="entry name" value="HPT"/>
    <property type="match status" value="1"/>
</dbReference>
<dbReference type="FunFam" id="3.30.565.10:FF:000010">
    <property type="entry name" value="Sensor histidine kinase RcsC"/>
    <property type="match status" value="1"/>
</dbReference>
<dbReference type="InterPro" id="IPR033417">
    <property type="entry name" value="CHASE8"/>
</dbReference>
<gene>
    <name evidence="24" type="ORF">G3446_18045</name>
</gene>
<dbReference type="GO" id="GO:0000155">
    <property type="term" value="F:phosphorelay sensor kinase activity"/>
    <property type="evidence" value="ECO:0007669"/>
    <property type="project" value="InterPro"/>
</dbReference>
<keyword evidence="7 19" id="KW-0812">Transmembrane</keyword>
<dbReference type="PANTHER" id="PTHR45339:SF1">
    <property type="entry name" value="HYBRID SIGNAL TRANSDUCTION HISTIDINE KINASE J"/>
    <property type="match status" value="1"/>
</dbReference>
<dbReference type="InterPro" id="IPR036097">
    <property type="entry name" value="HisK_dim/P_sf"/>
</dbReference>
<dbReference type="CDD" id="cd00082">
    <property type="entry name" value="HisKA"/>
    <property type="match status" value="1"/>
</dbReference>
<evidence type="ECO:0000256" key="16">
    <source>
        <dbReference type="PROSITE-ProRule" id="PRU00110"/>
    </source>
</evidence>
<dbReference type="PROSITE" id="PS50109">
    <property type="entry name" value="HIS_KIN"/>
    <property type="match status" value="1"/>
</dbReference>
<dbReference type="PRINTS" id="PR00344">
    <property type="entry name" value="BCTRLSENSOR"/>
</dbReference>
<evidence type="ECO:0000259" key="22">
    <source>
        <dbReference type="PROSITE" id="PS50885"/>
    </source>
</evidence>
<feature type="domain" description="Histidine kinase" evidence="20">
    <location>
        <begin position="273"/>
        <end position="494"/>
    </location>
</feature>
<dbReference type="Pfam" id="PF01627">
    <property type="entry name" value="Hpt"/>
    <property type="match status" value="1"/>
</dbReference>
<dbReference type="InterPro" id="IPR008207">
    <property type="entry name" value="Sig_transdc_His_kin_Hpt_dom"/>
</dbReference>
<dbReference type="SUPFAM" id="SSF52172">
    <property type="entry name" value="CheY-like"/>
    <property type="match status" value="1"/>
</dbReference>
<dbReference type="FunFam" id="1.10.287.130:FF:000002">
    <property type="entry name" value="Two-component osmosensing histidine kinase"/>
    <property type="match status" value="1"/>
</dbReference>
<dbReference type="SUPFAM" id="SSF55874">
    <property type="entry name" value="ATPase domain of HSP90 chaperone/DNA topoisomerase II/histidine kinase"/>
    <property type="match status" value="1"/>
</dbReference>
<organism evidence="24 25">
    <name type="scientific">Thiorhodococcus minor</name>
    <dbReference type="NCBI Taxonomy" id="57489"/>
    <lineage>
        <taxon>Bacteria</taxon>
        <taxon>Pseudomonadati</taxon>
        <taxon>Pseudomonadota</taxon>
        <taxon>Gammaproteobacteria</taxon>
        <taxon>Chromatiales</taxon>
        <taxon>Chromatiaceae</taxon>
        <taxon>Thiorhodococcus</taxon>
    </lineage>
</organism>
<dbReference type="InterPro" id="IPR004358">
    <property type="entry name" value="Sig_transdc_His_kin-like_C"/>
</dbReference>
<keyword evidence="5 17" id="KW-0597">Phosphoprotein</keyword>
<feature type="transmembrane region" description="Helical" evidence="19">
    <location>
        <begin position="13"/>
        <end position="35"/>
    </location>
</feature>
<dbReference type="InterPro" id="IPR005467">
    <property type="entry name" value="His_kinase_dom"/>
</dbReference>
<dbReference type="Pfam" id="PF00672">
    <property type="entry name" value="HAMP"/>
    <property type="match status" value="1"/>
</dbReference>
<comment type="subunit">
    <text evidence="14">At low DSF concentrations, interacts with RpfF.</text>
</comment>
<evidence type="ECO:0000259" key="20">
    <source>
        <dbReference type="PROSITE" id="PS50109"/>
    </source>
</evidence>
<feature type="domain" description="HAMP" evidence="22">
    <location>
        <begin position="191"/>
        <end position="244"/>
    </location>
</feature>
<evidence type="ECO:0000313" key="24">
    <source>
        <dbReference type="EMBL" id="NEV63769.1"/>
    </source>
</evidence>
<dbReference type="PROSITE" id="PS50894">
    <property type="entry name" value="HPT"/>
    <property type="match status" value="1"/>
</dbReference>
<dbReference type="Pfam" id="PF00072">
    <property type="entry name" value="Response_reg"/>
    <property type="match status" value="1"/>
</dbReference>
<evidence type="ECO:0000259" key="21">
    <source>
        <dbReference type="PROSITE" id="PS50110"/>
    </source>
</evidence>
<protein>
    <recommendedName>
        <fullName evidence="15">Sensory/regulatory protein RpfC</fullName>
        <ecNumber evidence="3">2.7.13.3</ecNumber>
    </recommendedName>
</protein>
<dbReference type="CDD" id="cd17546">
    <property type="entry name" value="REC_hyHK_CKI1_RcsC-like"/>
    <property type="match status" value="1"/>
</dbReference>
<dbReference type="PANTHER" id="PTHR45339">
    <property type="entry name" value="HYBRID SIGNAL TRANSDUCTION HISTIDINE KINASE J"/>
    <property type="match status" value="1"/>
</dbReference>
<dbReference type="SUPFAM" id="SSF47384">
    <property type="entry name" value="Homodimeric domain of signal transducing histidine kinase"/>
    <property type="match status" value="1"/>
</dbReference>
<evidence type="ECO:0000256" key="18">
    <source>
        <dbReference type="SAM" id="Coils"/>
    </source>
</evidence>
<keyword evidence="6" id="KW-0808">Transferase</keyword>
<evidence type="ECO:0000256" key="10">
    <source>
        <dbReference type="ARBA" id="ARBA00022840"/>
    </source>
</evidence>
<keyword evidence="18" id="KW-0175">Coiled coil</keyword>
<feature type="modified residue" description="4-aspartylphosphate" evidence="17">
    <location>
        <position position="567"/>
    </location>
</feature>
<dbReference type="SMART" id="SM00388">
    <property type="entry name" value="HisKA"/>
    <property type="match status" value="1"/>
</dbReference>
<dbReference type="Gene3D" id="3.30.565.10">
    <property type="entry name" value="Histidine kinase-like ATPase, C-terminal domain"/>
    <property type="match status" value="1"/>
</dbReference>
<evidence type="ECO:0000256" key="19">
    <source>
        <dbReference type="SAM" id="Phobius"/>
    </source>
</evidence>
<accession>A0A6M0K319</accession>
<evidence type="ECO:0000256" key="1">
    <source>
        <dbReference type="ARBA" id="ARBA00000085"/>
    </source>
</evidence>
<feature type="domain" description="HPt" evidence="23">
    <location>
        <begin position="675"/>
        <end position="768"/>
    </location>
</feature>
<keyword evidence="12" id="KW-0902">Two-component regulatory system</keyword>
<keyword evidence="8" id="KW-0547">Nucleotide-binding</keyword>
<evidence type="ECO:0000256" key="11">
    <source>
        <dbReference type="ARBA" id="ARBA00022989"/>
    </source>
</evidence>
<dbReference type="Proteomes" id="UP000483379">
    <property type="component" value="Unassembled WGS sequence"/>
</dbReference>
<dbReference type="EMBL" id="JAAIJQ010000061">
    <property type="protein sequence ID" value="NEV63769.1"/>
    <property type="molecule type" value="Genomic_DNA"/>
</dbReference>
<evidence type="ECO:0000256" key="7">
    <source>
        <dbReference type="ARBA" id="ARBA00022692"/>
    </source>
</evidence>
<dbReference type="SUPFAM" id="SSF158472">
    <property type="entry name" value="HAMP domain-like"/>
    <property type="match status" value="1"/>
</dbReference>
<dbReference type="Gene3D" id="1.10.287.130">
    <property type="match status" value="1"/>
</dbReference>
<sequence>MSVLSQLSIRAKVVVMVVGVTSLVLALATIVFGVAQVRAQRAVMLSEATALARGLAPDASTAVLSTDAGAAAEVLSTLGEQPNVLAGWILDQDGGRLGSYVSPAVAPDVLDGIERAEPRPQSGESLTAQFYRGHLAVRFAIRADDRSVGMVDLRFGLAPLEATALRQLSIAALVLPVGVLLALLLALVSQRLLSRPLLSLMRTIDHVSTKGEYGLRAPVFSHDELGQVARGFNGMLEQIQERDAALERAMAELEAAKEAAESASAAKSSFLATMSHEIRTPISGVLGMTELLLDSGLNSRQRRLAESAHRSVVNLLGLINDVLDFSRIEAGRLELEAAAFDLQQILDDVAEVLRTPAARKGIRVETYLDPRTPRYLIGDANRLRQVLLNLAGNGVKFTEQGRVSIRVISRGGGDDPVLLKCRVQDTGIGIQPDALAGIFDQFTQAETSTARRFGGSGLGLAIAHELIRLMGGDIQVESEPGVGSLFRFDIYLRVAPHPETALAAEGETETDAGGLSGHVLIAEDNLINQQLADGMLTRLGCRTTLAADGREAYQLAVSESFDLILMDCHMPRLDGLDAARLIRAWEDGKHHVPIVAVTADVQTETAEKCKDAGMDAYISKPYTNEQLSRVLADFLPHDARPEVAPDRIQATSGQDRAVIDRSALEEIRALQSEGEADLLTRVIDLFLADTPPMLAQARDALASGDMQVLRSAAHRIKSAASNLGAVALSRQCAELERRADAGQGSDEDRLIPEIEAEYQRVAEALRRERVGPPHAASG</sequence>
<feature type="domain" description="Response regulatory" evidence="21">
    <location>
        <begin position="518"/>
        <end position="635"/>
    </location>
</feature>
<keyword evidence="13 19" id="KW-0472">Membrane</keyword>
<evidence type="ECO:0000256" key="15">
    <source>
        <dbReference type="ARBA" id="ARBA00068150"/>
    </source>
</evidence>
<dbReference type="InterPro" id="IPR003594">
    <property type="entry name" value="HATPase_dom"/>
</dbReference>
<feature type="coiled-coil region" evidence="18">
    <location>
        <begin position="236"/>
        <end position="266"/>
    </location>
</feature>
<evidence type="ECO:0000256" key="14">
    <source>
        <dbReference type="ARBA" id="ARBA00064003"/>
    </source>
</evidence>
<evidence type="ECO:0000256" key="4">
    <source>
        <dbReference type="ARBA" id="ARBA00022475"/>
    </source>
</evidence>
<evidence type="ECO:0000313" key="25">
    <source>
        <dbReference type="Proteomes" id="UP000483379"/>
    </source>
</evidence>
<keyword evidence="25" id="KW-1185">Reference proteome</keyword>
<dbReference type="InterPro" id="IPR036890">
    <property type="entry name" value="HATPase_C_sf"/>
</dbReference>
<keyword evidence="11 19" id="KW-1133">Transmembrane helix</keyword>
<dbReference type="SMART" id="SM00387">
    <property type="entry name" value="HATPase_c"/>
    <property type="match status" value="1"/>
</dbReference>
<dbReference type="InterPro" id="IPR011006">
    <property type="entry name" value="CheY-like_superfamily"/>
</dbReference>
<comment type="caution">
    <text evidence="24">The sequence shown here is derived from an EMBL/GenBank/DDBJ whole genome shotgun (WGS) entry which is preliminary data.</text>
</comment>
<dbReference type="Gene3D" id="1.20.120.160">
    <property type="entry name" value="HPT domain"/>
    <property type="match status" value="1"/>
</dbReference>
<feature type="modified residue" description="Phosphohistidine" evidence="16">
    <location>
        <position position="714"/>
    </location>
</feature>
<dbReference type="InterPro" id="IPR001789">
    <property type="entry name" value="Sig_transdc_resp-reg_receiver"/>
</dbReference>
<dbReference type="GO" id="GO:0005524">
    <property type="term" value="F:ATP binding"/>
    <property type="evidence" value="ECO:0007669"/>
    <property type="project" value="UniProtKB-KW"/>
</dbReference>
<evidence type="ECO:0000256" key="9">
    <source>
        <dbReference type="ARBA" id="ARBA00022777"/>
    </source>
</evidence>
<dbReference type="InterPro" id="IPR003661">
    <property type="entry name" value="HisK_dim/P_dom"/>
</dbReference>
<dbReference type="InterPro" id="IPR003660">
    <property type="entry name" value="HAMP_dom"/>
</dbReference>
<dbReference type="CDD" id="cd06225">
    <property type="entry name" value="HAMP"/>
    <property type="match status" value="1"/>
</dbReference>
<dbReference type="Pfam" id="PF02518">
    <property type="entry name" value="HATPase_c"/>
    <property type="match status" value="1"/>
</dbReference>
<keyword evidence="9" id="KW-0418">Kinase</keyword>
<dbReference type="GO" id="GO:0005886">
    <property type="term" value="C:plasma membrane"/>
    <property type="evidence" value="ECO:0007669"/>
    <property type="project" value="UniProtKB-SubCell"/>
</dbReference>